<reference evidence="1 2" key="1">
    <citation type="journal article" date="2020" name="Microb. Ecol.">
        <title>Ecogenomics of the Marine Benthic Filamentous Cyanobacterium Adonisia.</title>
        <authorList>
            <person name="Walter J.M."/>
            <person name="Coutinho F.H."/>
            <person name="Leomil L."/>
            <person name="Hargreaves P.I."/>
            <person name="Campeao M.E."/>
            <person name="Vieira V.V."/>
            <person name="Silva B.S."/>
            <person name="Fistarol G.O."/>
            <person name="Salomon P.S."/>
            <person name="Sawabe T."/>
            <person name="Mino S."/>
            <person name="Hosokawa M."/>
            <person name="Miyashita H."/>
            <person name="Maruyama F."/>
            <person name="van Verk M.C."/>
            <person name="Dutilh B.E."/>
            <person name="Thompson C.C."/>
            <person name="Thompson F.L."/>
        </authorList>
    </citation>
    <scope>NUCLEOTIDE SEQUENCE [LARGE SCALE GENOMIC DNA]</scope>
    <source>
        <strain evidence="1 2">CCMR0081</strain>
    </source>
</reference>
<keyword evidence="2" id="KW-1185">Reference proteome</keyword>
<gene>
    <name evidence="1" type="ORF">DXZ20_30630</name>
</gene>
<evidence type="ECO:0000313" key="2">
    <source>
        <dbReference type="Proteomes" id="UP000481033"/>
    </source>
</evidence>
<dbReference type="AlphaFoldDB" id="A0A6M0RUM8"/>
<proteinExistence type="predicted"/>
<evidence type="ECO:0000313" key="1">
    <source>
        <dbReference type="EMBL" id="NEZ59924.1"/>
    </source>
</evidence>
<sequence>MIKRLSKWLTVVQAPFYGTICICLIRHTGDSLKIRLPRETDFECRRQSGFSQSGLNFPSDLFGNLEQQRTAYARLAFQEKQAYLKCGF</sequence>
<dbReference type="EMBL" id="QXHD01000004">
    <property type="protein sequence ID" value="NEZ59924.1"/>
    <property type="molecule type" value="Genomic_DNA"/>
</dbReference>
<name>A0A6M0RUM8_9CYAN</name>
<organism evidence="1 2">
    <name type="scientific">Adonisia turfae CCMR0081</name>
    <dbReference type="NCBI Taxonomy" id="2292702"/>
    <lineage>
        <taxon>Bacteria</taxon>
        <taxon>Bacillati</taxon>
        <taxon>Cyanobacteriota</taxon>
        <taxon>Adonisia</taxon>
        <taxon>Adonisia turfae</taxon>
    </lineage>
</organism>
<dbReference type="Proteomes" id="UP000481033">
    <property type="component" value="Unassembled WGS sequence"/>
</dbReference>
<comment type="caution">
    <text evidence="1">The sequence shown here is derived from an EMBL/GenBank/DDBJ whole genome shotgun (WGS) entry which is preliminary data.</text>
</comment>
<protein>
    <submittedName>
        <fullName evidence="1">Uncharacterized protein</fullName>
    </submittedName>
</protein>
<accession>A0A6M0RUM8</accession>